<dbReference type="InterPro" id="IPR000119">
    <property type="entry name" value="Hist_DNA-bd"/>
</dbReference>
<sequence length="158" mass="17463">MQVPTARVAPQQNADFHPERVEKQQVRSGFQLGFIDQIVVCWHPHALGDIMTRSELIAGLAEDNPHLTMTDVEKIVSTLFNEMTAALARGERVELRGFGAFTVKHRQARSGRNPRTGETVEVAQKSVPFFKAGKELRERINKPAASSQAAKKSGGEKS</sequence>
<dbReference type="GO" id="GO:0005829">
    <property type="term" value="C:cytosol"/>
    <property type="evidence" value="ECO:0007669"/>
    <property type="project" value="TreeGrafter"/>
</dbReference>
<comment type="similarity">
    <text evidence="1 8 9">Belongs to the bacterial histone-like protein family.</text>
</comment>
<evidence type="ECO:0000256" key="1">
    <source>
        <dbReference type="ARBA" id="ARBA00010529"/>
    </source>
</evidence>
<dbReference type="Proteomes" id="UP000032668">
    <property type="component" value="Unassembled WGS sequence"/>
</dbReference>
<dbReference type="Gene3D" id="4.10.520.10">
    <property type="entry name" value="IHF-like DNA-binding proteins"/>
    <property type="match status" value="1"/>
</dbReference>
<name>A0A0D6PHF9_9PROT</name>
<evidence type="ECO:0000256" key="8">
    <source>
        <dbReference type="HAMAP-Rule" id="MF_00381"/>
    </source>
</evidence>
<evidence type="ECO:0000256" key="2">
    <source>
        <dbReference type="ARBA" id="ARBA00018700"/>
    </source>
</evidence>
<dbReference type="InterPro" id="IPR005685">
    <property type="entry name" value="IHF_beta"/>
</dbReference>
<keyword evidence="12" id="KW-1185">Reference proteome</keyword>
<keyword evidence="4 8" id="KW-0805">Transcription regulation</keyword>
<accession>A0A0D6PHF9</accession>
<dbReference type="PRINTS" id="PR01727">
    <property type="entry name" value="DNABINDINGHU"/>
</dbReference>
<evidence type="ECO:0000313" key="12">
    <source>
        <dbReference type="Proteomes" id="UP000032668"/>
    </source>
</evidence>
<proteinExistence type="inferred from homology"/>
<gene>
    <name evidence="8" type="primary">ihfB</name>
    <name evidence="8" type="synonym">himD</name>
    <name evidence="11" type="ORF">Aam_041_036</name>
</gene>
<dbReference type="HAMAP" id="MF_00381">
    <property type="entry name" value="IHF_beta"/>
    <property type="match status" value="1"/>
</dbReference>
<dbReference type="InterPro" id="IPR010992">
    <property type="entry name" value="IHF-like_DNA-bd_dom_sf"/>
</dbReference>
<dbReference type="GO" id="GO:0006417">
    <property type="term" value="P:regulation of translation"/>
    <property type="evidence" value="ECO:0007669"/>
    <property type="project" value="UniProtKB-UniRule"/>
</dbReference>
<dbReference type="GO" id="GO:0006355">
    <property type="term" value="P:regulation of DNA-templated transcription"/>
    <property type="evidence" value="ECO:0007669"/>
    <property type="project" value="UniProtKB-UniRule"/>
</dbReference>
<keyword evidence="6 8" id="KW-0804">Transcription</keyword>
<comment type="caution">
    <text evidence="11">The sequence shown here is derived from an EMBL/GenBank/DDBJ whole genome shotgun (WGS) entry which is preliminary data.</text>
</comment>
<keyword evidence="3 8" id="KW-0810">Translation regulation</keyword>
<protein>
    <recommendedName>
        <fullName evidence="2 8">Integration host factor subunit beta</fullName>
        <shortName evidence="8">IHF-beta</shortName>
    </recommendedName>
</protein>
<evidence type="ECO:0000256" key="5">
    <source>
        <dbReference type="ARBA" id="ARBA00023125"/>
    </source>
</evidence>
<dbReference type="GO" id="GO:0030527">
    <property type="term" value="F:structural constituent of chromatin"/>
    <property type="evidence" value="ECO:0007669"/>
    <property type="project" value="InterPro"/>
</dbReference>
<dbReference type="CDD" id="cd13836">
    <property type="entry name" value="IHF_B"/>
    <property type="match status" value="1"/>
</dbReference>
<dbReference type="Pfam" id="PF00216">
    <property type="entry name" value="Bac_DNA_binding"/>
    <property type="match status" value="1"/>
</dbReference>
<dbReference type="InterPro" id="IPR020816">
    <property type="entry name" value="Histone-like_DNA-bd_CS"/>
</dbReference>
<dbReference type="PANTHER" id="PTHR33175">
    <property type="entry name" value="DNA-BINDING PROTEIN HU"/>
    <property type="match status" value="1"/>
</dbReference>
<dbReference type="NCBIfam" id="NF001222">
    <property type="entry name" value="PRK00199.1"/>
    <property type="match status" value="1"/>
</dbReference>
<dbReference type="STRING" id="1120923.SAMN02746095_01614"/>
<dbReference type="GO" id="GO:0006310">
    <property type="term" value="P:DNA recombination"/>
    <property type="evidence" value="ECO:0007669"/>
    <property type="project" value="UniProtKB-UniRule"/>
</dbReference>
<keyword evidence="5 8" id="KW-0238">DNA-binding</keyword>
<evidence type="ECO:0000256" key="4">
    <source>
        <dbReference type="ARBA" id="ARBA00023015"/>
    </source>
</evidence>
<dbReference type="PANTHER" id="PTHR33175:SF5">
    <property type="entry name" value="INTEGRATION HOST FACTOR SUBUNIT BETA"/>
    <property type="match status" value="1"/>
</dbReference>
<dbReference type="PROSITE" id="PS00045">
    <property type="entry name" value="HISTONE_LIKE"/>
    <property type="match status" value="1"/>
</dbReference>
<evidence type="ECO:0000256" key="3">
    <source>
        <dbReference type="ARBA" id="ARBA00022845"/>
    </source>
</evidence>
<reference evidence="11 12" key="1">
    <citation type="submission" date="2012-11" db="EMBL/GenBank/DDBJ databases">
        <title>Whole genome sequence of Acidocella aminolytica 101 = DSM 11237.</title>
        <authorList>
            <person name="Azuma Y."/>
            <person name="Higashiura N."/>
            <person name="Hirakawa H."/>
            <person name="Matsushita K."/>
        </authorList>
    </citation>
    <scope>NUCLEOTIDE SEQUENCE [LARGE SCALE GENOMIC DNA]</scope>
    <source>
        <strain evidence="12">101 / DSM 11237</strain>
    </source>
</reference>
<dbReference type="GO" id="GO:0005694">
    <property type="term" value="C:chromosome"/>
    <property type="evidence" value="ECO:0007669"/>
    <property type="project" value="InterPro"/>
</dbReference>
<evidence type="ECO:0000313" key="11">
    <source>
        <dbReference type="EMBL" id="GAN80269.1"/>
    </source>
</evidence>
<dbReference type="NCBIfam" id="TIGR00988">
    <property type="entry name" value="hip"/>
    <property type="match status" value="1"/>
</dbReference>
<evidence type="ECO:0000256" key="10">
    <source>
        <dbReference type="RuleBase" id="RU003941"/>
    </source>
</evidence>
<dbReference type="AlphaFoldDB" id="A0A0D6PHF9"/>
<dbReference type="SUPFAM" id="SSF47729">
    <property type="entry name" value="IHF-like DNA-binding proteins"/>
    <property type="match status" value="1"/>
</dbReference>
<dbReference type="EMBL" id="BANC01000041">
    <property type="protein sequence ID" value="GAN80269.1"/>
    <property type="molecule type" value="Genomic_DNA"/>
</dbReference>
<organism evidence="11 12">
    <name type="scientific">Acidocella aminolytica 101 = DSM 11237</name>
    <dbReference type="NCBI Taxonomy" id="1120923"/>
    <lineage>
        <taxon>Bacteria</taxon>
        <taxon>Pseudomonadati</taxon>
        <taxon>Pseudomonadota</taxon>
        <taxon>Alphaproteobacteria</taxon>
        <taxon>Acetobacterales</taxon>
        <taxon>Acidocellaceae</taxon>
        <taxon>Acidocella</taxon>
    </lineage>
</organism>
<keyword evidence="7 8" id="KW-0233">DNA recombination</keyword>
<evidence type="ECO:0000256" key="9">
    <source>
        <dbReference type="RuleBase" id="RU003939"/>
    </source>
</evidence>
<evidence type="ECO:0000256" key="7">
    <source>
        <dbReference type="ARBA" id="ARBA00023172"/>
    </source>
</evidence>
<comment type="function">
    <text evidence="8 10">This protein is one of the two subunits of integration host factor, a specific DNA-binding protein that functions in genetic recombination as well as in transcriptional and translational control.</text>
</comment>
<comment type="subunit">
    <text evidence="8 10">Heterodimer of an alpha and a beta chain.</text>
</comment>
<dbReference type="SMART" id="SM00411">
    <property type="entry name" value="BHL"/>
    <property type="match status" value="1"/>
</dbReference>
<dbReference type="GO" id="GO:0003677">
    <property type="term" value="F:DNA binding"/>
    <property type="evidence" value="ECO:0007669"/>
    <property type="project" value="UniProtKB-UniRule"/>
</dbReference>
<evidence type="ECO:0000256" key="6">
    <source>
        <dbReference type="ARBA" id="ARBA00023163"/>
    </source>
</evidence>